<comment type="subcellular location">
    <subcellularLocation>
        <location evidence="1">Cytoplasm</location>
    </subcellularLocation>
</comment>
<accession>A0A249DZB3</accession>
<dbReference type="CDD" id="cd01136">
    <property type="entry name" value="ATPase_flagellum-secretory_path_III"/>
    <property type="match status" value="1"/>
</dbReference>
<protein>
    <recommendedName>
        <fullName evidence="8">protein-secreting ATPase</fullName>
        <ecNumber evidence="8">7.4.2.8</ecNumber>
    </recommendedName>
</protein>
<dbReference type="InterPro" id="IPR020003">
    <property type="entry name" value="ATPase_a/bsu_AS"/>
</dbReference>
<dbReference type="GO" id="GO:0005524">
    <property type="term" value="F:ATP binding"/>
    <property type="evidence" value="ECO:0007669"/>
    <property type="project" value="UniProtKB-KW"/>
</dbReference>
<dbReference type="GO" id="GO:0016887">
    <property type="term" value="F:ATP hydrolysis activity"/>
    <property type="evidence" value="ECO:0007669"/>
    <property type="project" value="InterPro"/>
</dbReference>
<keyword evidence="7" id="KW-1278">Translocase</keyword>
<dbReference type="Pfam" id="PF18269">
    <property type="entry name" value="T3SS_ATPase_C"/>
    <property type="match status" value="1"/>
</dbReference>
<comment type="catalytic activity">
    <reaction evidence="9">
        <text>ATP + H2O + cellular proteinSide 1 = ADP + phosphate + cellular proteinSide 2.</text>
        <dbReference type="EC" id="7.4.2.8"/>
    </reaction>
</comment>
<dbReference type="InterPro" id="IPR005714">
    <property type="entry name" value="ATPase_T3SS_FliI/YscN"/>
</dbReference>
<dbReference type="GO" id="GO:0008564">
    <property type="term" value="F:protein-exporting ATPase activity"/>
    <property type="evidence" value="ECO:0007669"/>
    <property type="project" value="UniProtKB-EC"/>
</dbReference>
<dbReference type="GO" id="GO:0005737">
    <property type="term" value="C:cytoplasm"/>
    <property type="evidence" value="ECO:0007669"/>
    <property type="project" value="UniProtKB-SubCell"/>
</dbReference>
<evidence type="ECO:0000256" key="4">
    <source>
        <dbReference type="ARBA" id="ARBA00022741"/>
    </source>
</evidence>
<dbReference type="SUPFAM" id="SSF52540">
    <property type="entry name" value="P-loop containing nucleoside triphosphate hydrolases"/>
    <property type="match status" value="1"/>
</dbReference>
<dbReference type="OrthoDB" id="9148544at2"/>
<dbReference type="GO" id="GO:0046933">
    <property type="term" value="F:proton-transporting ATP synthase activity, rotational mechanism"/>
    <property type="evidence" value="ECO:0007669"/>
    <property type="project" value="TreeGrafter"/>
</dbReference>
<evidence type="ECO:0000256" key="6">
    <source>
        <dbReference type="ARBA" id="ARBA00022927"/>
    </source>
</evidence>
<keyword evidence="3" id="KW-0963">Cytoplasm</keyword>
<proteinExistence type="predicted"/>
<dbReference type="Proteomes" id="UP000216438">
    <property type="component" value="Chromosome"/>
</dbReference>
<dbReference type="CDD" id="cd01426">
    <property type="entry name" value="ATP-synt_F1_V1_A1_AB_FliI_N"/>
    <property type="match status" value="1"/>
</dbReference>
<dbReference type="PANTHER" id="PTHR15184">
    <property type="entry name" value="ATP SYNTHASE"/>
    <property type="match status" value="1"/>
</dbReference>
<dbReference type="EMBL" id="CP016303">
    <property type="protein sequence ID" value="ASX26884.1"/>
    <property type="molecule type" value="Genomic_DNA"/>
</dbReference>
<name>A0A249DZB3_9ENTR</name>
<dbReference type="AlphaFoldDB" id="A0A249DZB3"/>
<dbReference type="InterPro" id="IPR050053">
    <property type="entry name" value="ATPase_alpha/beta_chains"/>
</dbReference>
<dbReference type="SMART" id="SM00382">
    <property type="entry name" value="AAA"/>
    <property type="match status" value="1"/>
</dbReference>
<dbReference type="InterPro" id="IPR000194">
    <property type="entry name" value="ATPase_F1/V1/A1_a/bsu_nucl-bd"/>
</dbReference>
<dbReference type="InterPro" id="IPR027417">
    <property type="entry name" value="P-loop_NTPase"/>
</dbReference>
<dbReference type="NCBIfam" id="TIGR01026">
    <property type="entry name" value="fliI_yscN"/>
    <property type="match status" value="1"/>
</dbReference>
<evidence type="ECO:0000256" key="9">
    <source>
        <dbReference type="ARBA" id="ARBA00034006"/>
    </source>
</evidence>
<evidence type="ECO:0000256" key="5">
    <source>
        <dbReference type="ARBA" id="ARBA00022840"/>
    </source>
</evidence>
<evidence type="ECO:0000256" key="8">
    <source>
        <dbReference type="ARBA" id="ARBA00024382"/>
    </source>
</evidence>
<keyword evidence="6" id="KW-0653">Protein transport</keyword>
<dbReference type="Pfam" id="PF00006">
    <property type="entry name" value="ATP-synt_ab"/>
    <property type="match status" value="1"/>
</dbReference>
<reference evidence="10 11" key="2">
    <citation type="submission" date="2017-09" db="EMBL/GenBank/DDBJ databases">
        <title>The genome of whitefly Bemisia tabaci, a global crop pest, provides novel insights into virus transmission, host adaptation and insecticide resistance.</title>
        <authorList>
            <person name="Kaur N."/>
            <person name="Kliot A."/>
            <person name="Pinheiro P.V."/>
            <person name="Luan J."/>
            <person name="Zheng Y."/>
            <person name="Liu W."/>
            <person name="Sun H."/>
            <person name="Yang X."/>
            <person name="Xu Y."/>
            <person name="Luo Y."/>
            <person name="Kruse A."/>
            <person name="Fisher T.W."/>
            <person name="Nelson D.R."/>
            <person name="Elimelech M."/>
            <person name="MacCoss M."/>
            <person name="Johnson R."/>
            <person name="Cohen E."/>
            <person name="Hunter W.B."/>
            <person name="Brown J.K."/>
            <person name="Jander G."/>
            <person name="Cilia M."/>
            <person name="Douglas A.E."/>
            <person name="Ghanim M."/>
            <person name="Simmons A.M."/>
            <person name="Wintermantel W.M."/>
            <person name="Ling K.-S."/>
            <person name="Fei Z."/>
        </authorList>
    </citation>
    <scope>NUCLEOTIDE SEQUENCE [LARGE SCALE GENOMIC DNA]</scope>
    <source>
        <strain evidence="10 11">MEAM1</strain>
    </source>
</reference>
<dbReference type="InterPro" id="IPR040627">
    <property type="entry name" value="T3SS_ATPase_C"/>
</dbReference>
<keyword evidence="2" id="KW-0813">Transport</keyword>
<dbReference type="RefSeq" id="WP_016857736.1">
    <property type="nucleotide sequence ID" value="NZ_CP016303.1"/>
</dbReference>
<evidence type="ECO:0000256" key="3">
    <source>
        <dbReference type="ARBA" id="ARBA00022490"/>
    </source>
</evidence>
<organism evidence="10 11">
    <name type="scientific">Candidatus Hamiltonella defensa</name>
    <name type="common">Bemisia tabaci</name>
    <dbReference type="NCBI Taxonomy" id="672795"/>
    <lineage>
        <taxon>Bacteria</taxon>
        <taxon>Pseudomonadati</taxon>
        <taxon>Pseudomonadota</taxon>
        <taxon>Gammaproteobacteria</taxon>
        <taxon>Enterobacterales</taxon>
        <taxon>Enterobacteriaceae</taxon>
        <taxon>aphid secondary symbionts</taxon>
        <taxon>Candidatus Williamhamiltonella</taxon>
    </lineage>
</organism>
<evidence type="ECO:0000313" key="10">
    <source>
        <dbReference type="EMBL" id="ASX26884.1"/>
    </source>
</evidence>
<dbReference type="Gene3D" id="3.40.50.12240">
    <property type="match status" value="1"/>
</dbReference>
<keyword evidence="4" id="KW-0547">Nucleotide-binding</keyword>
<dbReference type="InterPro" id="IPR003593">
    <property type="entry name" value="AAA+_ATPase"/>
</dbReference>
<dbReference type="PANTHER" id="PTHR15184:SF9">
    <property type="entry name" value="SPI-1 TYPE 3 SECRETION SYSTEM ATPASE"/>
    <property type="match status" value="1"/>
</dbReference>
<dbReference type="GO" id="GO:0030257">
    <property type="term" value="C:type III protein secretion system complex"/>
    <property type="evidence" value="ECO:0007669"/>
    <property type="project" value="InterPro"/>
</dbReference>
<evidence type="ECO:0000256" key="2">
    <source>
        <dbReference type="ARBA" id="ARBA00022448"/>
    </source>
</evidence>
<gene>
    <name evidence="10" type="ORF">BA171_07750</name>
</gene>
<evidence type="ECO:0000256" key="1">
    <source>
        <dbReference type="ARBA" id="ARBA00004496"/>
    </source>
</evidence>
<evidence type="ECO:0000256" key="7">
    <source>
        <dbReference type="ARBA" id="ARBA00022967"/>
    </source>
</evidence>
<keyword evidence="5" id="KW-0067">ATP-binding</keyword>
<reference evidence="11" key="1">
    <citation type="submission" date="2016-06" db="EMBL/GenBank/DDBJ databases">
        <authorList>
            <person name="Chen W."/>
            <person name="Hasegawa D.K."/>
        </authorList>
    </citation>
    <scope>NUCLEOTIDE SEQUENCE [LARGE SCALE GENOMIC DNA]</scope>
    <source>
        <strain evidence="11">MEAM1</strain>
    </source>
</reference>
<dbReference type="FunFam" id="3.40.50.12240:FF:000002">
    <property type="entry name" value="Flagellum-specific ATP synthase FliI"/>
    <property type="match status" value="1"/>
</dbReference>
<dbReference type="EC" id="7.4.2.8" evidence="8"/>
<sequence length="431" mass="47417">MHKLRLLRYKAHPLRLSGPIIEARLFGVKIGEICDIRSDCSESEVICRAQVLGFYNDRSVLSLIGNARGLSRDVVIIPTGAALLVTIDDSLLGSVVDPSGKIVAHLSEPAEIIHNPSIRAIDSPPPSYLHRLSIRDPFITGVKAIDGLITCGVGQRMGIFAAAGCGKTSLMHMLIEQADADVFVIGLVGERGREVTEFTEVLSKSGRAQKCIVVYATSDFSSLDRCNAALLATTIAEYFRDQGKKVVLFLDSITRYARALRDVALAAGEAPARRGYPASVFDSLPSILERPSNTKNGSITAFYTILLESDDEPDPIAEEIRSILDGHIYLSKKLAIKNHYPAIDVLHSISRVSSQICDTNHLSMAGEFRNILAKIQELQMFVELGEYRQGENAENDRAIKKRPALLKWLQQSMNEHSSFEQTLQAMNELTQ</sequence>
<dbReference type="NCBIfam" id="NF006012">
    <property type="entry name" value="PRK08149.1"/>
    <property type="match status" value="1"/>
</dbReference>
<dbReference type="PROSITE" id="PS00152">
    <property type="entry name" value="ATPASE_ALPHA_BETA"/>
    <property type="match status" value="1"/>
</dbReference>
<dbReference type="GO" id="GO:0030254">
    <property type="term" value="P:protein secretion by the type III secretion system"/>
    <property type="evidence" value="ECO:0007669"/>
    <property type="project" value="InterPro"/>
</dbReference>
<evidence type="ECO:0000313" key="11">
    <source>
        <dbReference type="Proteomes" id="UP000216438"/>
    </source>
</evidence>